<comment type="similarity">
    <text evidence="1">Belongs to the peptidase C10 family.</text>
</comment>
<feature type="domain" description="Spi protease inhibitor" evidence="6">
    <location>
        <begin position="47"/>
        <end position="137"/>
    </location>
</feature>
<dbReference type="InterPro" id="IPR025896">
    <property type="entry name" value="Spi_Prtas-inh"/>
</dbReference>
<proteinExistence type="inferred from homology"/>
<dbReference type="GO" id="GO:0008234">
    <property type="term" value="F:cysteine-type peptidase activity"/>
    <property type="evidence" value="ECO:0007669"/>
    <property type="project" value="UniProtKB-KW"/>
</dbReference>
<evidence type="ECO:0000256" key="5">
    <source>
        <dbReference type="ARBA" id="ARBA00022807"/>
    </source>
</evidence>
<organism evidence="7 8">
    <name type="scientific">Paramuribaculum intestinale</name>
    <dbReference type="NCBI Taxonomy" id="2094151"/>
    <lineage>
        <taxon>Bacteria</taxon>
        <taxon>Pseudomonadati</taxon>
        <taxon>Bacteroidota</taxon>
        <taxon>Bacteroidia</taxon>
        <taxon>Bacteroidales</taxon>
        <taxon>Muribaculaceae</taxon>
        <taxon>Paramuribaculum</taxon>
    </lineage>
</organism>
<evidence type="ECO:0000256" key="1">
    <source>
        <dbReference type="ARBA" id="ARBA00009693"/>
    </source>
</evidence>
<dbReference type="InterPro" id="IPR044934">
    <property type="entry name" value="Streptopain_sf"/>
</dbReference>
<dbReference type="SUPFAM" id="SSF54001">
    <property type="entry name" value="Cysteine proteinases"/>
    <property type="match status" value="1"/>
</dbReference>
<evidence type="ECO:0000256" key="2">
    <source>
        <dbReference type="ARBA" id="ARBA00022670"/>
    </source>
</evidence>
<dbReference type="InterPro" id="IPR038765">
    <property type="entry name" value="Papain-like_cys_pep_sf"/>
</dbReference>
<dbReference type="InterPro" id="IPR000200">
    <property type="entry name" value="Peptidase_C10"/>
</dbReference>
<keyword evidence="3" id="KW-0732">Signal</keyword>
<dbReference type="GO" id="GO:0006508">
    <property type="term" value="P:proteolysis"/>
    <property type="evidence" value="ECO:0007669"/>
    <property type="project" value="UniProtKB-KW"/>
</dbReference>
<evidence type="ECO:0000313" key="7">
    <source>
        <dbReference type="EMBL" id="PWB09384.1"/>
    </source>
</evidence>
<sequence length="471" mass="52207">MIKRIGLFLLLPIFAAGCNQSEPGLVSDDRENCEPTYVNVIDTVSVIDAVRAQSVASAFARIHGASRSLTEKTVESVTPIKGSDGSTALYAVDYADNGGYIIVSATKALQPVLAHIETGSFMEADAEKSGVGLWLRNACSASEMLRDDTAAIRQNAYDWMRYTLAVEPMSSSRATVISADLQMAIDEELSRWAAKGYYQRYTVKDWLAQAVHRPTTGLETQMNNLTWTSSLSGGPVNEISYILVKDQTVYTTNIQPLIKTIWGQWYPYNEQITNRYAVGCVAVALGQILKYHADLPGFDFSRMPLYSTESVPELARFLRYIGDKVEMDYGYSSSSNIYYAQAALSDMGYAYTFNSSHNINEITKSLKNRRPVYMRGANIADNVGHAWVCEGLTEASTDIGYALIVPTGQLGDASGPFTTMGERGSSSMMQKFYYNWGWDGNSNGFYVDPINWPSQVYFGDQMMSLTNIRKK</sequence>
<name>A0A2V1J2P3_9BACT</name>
<reference evidence="8" key="1">
    <citation type="submission" date="2018-02" db="EMBL/GenBank/DDBJ databases">
        <authorList>
            <person name="Clavel T."/>
            <person name="Strowig T."/>
        </authorList>
    </citation>
    <scope>NUCLEOTIDE SEQUENCE [LARGE SCALE GENOMIC DNA]</scope>
    <source>
        <strain evidence="8">DSM 100764</strain>
    </source>
</reference>
<gene>
    <name evidence="7" type="ORF">C5O25_01715</name>
</gene>
<dbReference type="AlphaFoldDB" id="A0A2V1J2P3"/>
<dbReference type="Proteomes" id="UP000244925">
    <property type="component" value="Unassembled WGS sequence"/>
</dbReference>
<evidence type="ECO:0000259" key="6">
    <source>
        <dbReference type="Pfam" id="PF13734"/>
    </source>
</evidence>
<evidence type="ECO:0000313" key="8">
    <source>
        <dbReference type="Proteomes" id="UP000244925"/>
    </source>
</evidence>
<dbReference type="Pfam" id="PF01640">
    <property type="entry name" value="Peptidase_C10"/>
    <property type="match status" value="1"/>
</dbReference>
<keyword evidence="4" id="KW-0378">Hydrolase</keyword>
<accession>A0A2V1J2P3</accession>
<keyword evidence="5" id="KW-0788">Thiol protease</keyword>
<keyword evidence="8" id="KW-1185">Reference proteome</keyword>
<protein>
    <recommendedName>
        <fullName evidence="6">Spi protease inhibitor domain-containing protein</fullName>
    </recommendedName>
</protein>
<keyword evidence="2" id="KW-0645">Protease</keyword>
<evidence type="ECO:0000256" key="3">
    <source>
        <dbReference type="ARBA" id="ARBA00022729"/>
    </source>
</evidence>
<dbReference type="Pfam" id="PF13734">
    <property type="entry name" value="Inhibitor_I69"/>
    <property type="match status" value="1"/>
</dbReference>
<dbReference type="PROSITE" id="PS51257">
    <property type="entry name" value="PROKAR_LIPOPROTEIN"/>
    <property type="match status" value="1"/>
</dbReference>
<comment type="caution">
    <text evidence="7">The sequence shown here is derived from an EMBL/GenBank/DDBJ whole genome shotgun (WGS) entry which is preliminary data.</text>
</comment>
<dbReference type="Gene3D" id="3.90.70.50">
    <property type="entry name" value="Peptidase C10, streptopain"/>
    <property type="match status" value="2"/>
</dbReference>
<evidence type="ECO:0000256" key="4">
    <source>
        <dbReference type="ARBA" id="ARBA00022801"/>
    </source>
</evidence>
<dbReference type="EMBL" id="PUBV01000002">
    <property type="protein sequence ID" value="PWB09384.1"/>
    <property type="molecule type" value="Genomic_DNA"/>
</dbReference>